<sequence length="187" mass="20786">MLTMKDIIREGHPTLREVAKEVAFPLSAENKQLGSDMKEFLVNSQDPVLSKKYNLRGGVGLAAPQLDISKRIIALEIPNLEDEDGEPLLSAIMYNPKILSHSVQKACLEDGEGCLSVDRAVPGYVVRQARITISYLDAEGASHKIRLKNYAAIVVQHEIDHLNGVMFYDHINKENPFYTADDVLVIS</sequence>
<dbReference type="OrthoDB" id="9784988at2"/>
<organism evidence="7 8">
    <name type="scientific">Vagococcus silagei</name>
    <dbReference type="NCBI Taxonomy" id="2508885"/>
    <lineage>
        <taxon>Bacteria</taxon>
        <taxon>Bacillati</taxon>
        <taxon>Bacillota</taxon>
        <taxon>Bacilli</taxon>
        <taxon>Lactobacillales</taxon>
        <taxon>Enterococcaceae</taxon>
        <taxon>Vagococcus</taxon>
    </lineage>
</organism>
<comment type="cofactor">
    <cofactor evidence="6">
        <name>Fe(2+)</name>
        <dbReference type="ChEBI" id="CHEBI:29033"/>
    </cofactor>
    <text evidence="6">Binds 1 Fe(2+) ion.</text>
</comment>
<dbReference type="HAMAP" id="MF_00163">
    <property type="entry name" value="Pep_deformylase"/>
    <property type="match status" value="1"/>
</dbReference>
<keyword evidence="8" id="KW-1185">Reference proteome</keyword>
<evidence type="ECO:0000313" key="7">
    <source>
        <dbReference type="EMBL" id="THB60815.1"/>
    </source>
</evidence>
<keyword evidence="4 6" id="KW-0648">Protein biosynthesis</keyword>
<name>A0A4S3B7R5_9ENTE</name>
<comment type="similarity">
    <text evidence="1 6">Belongs to the polypeptide deformylase family.</text>
</comment>
<dbReference type="GO" id="GO:0042586">
    <property type="term" value="F:peptide deformylase activity"/>
    <property type="evidence" value="ECO:0007669"/>
    <property type="project" value="UniProtKB-UniRule"/>
</dbReference>
<dbReference type="RefSeq" id="WP_136137062.1">
    <property type="nucleotide sequence ID" value="NZ_SDGV01000017.1"/>
</dbReference>
<dbReference type="EC" id="3.5.1.88" evidence="6"/>
<feature type="binding site" evidence="6">
    <location>
        <position position="161"/>
    </location>
    <ligand>
        <name>Fe cation</name>
        <dbReference type="ChEBI" id="CHEBI:24875"/>
    </ligand>
</feature>
<dbReference type="InterPro" id="IPR036821">
    <property type="entry name" value="Peptide_deformylase_sf"/>
</dbReference>
<dbReference type="GO" id="GO:0006412">
    <property type="term" value="P:translation"/>
    <property type="evidence" value="ECO:0007669"/>
    <property type="project" value="UniProtKB-UniRule"/>
</dbReference>
<evidence type="ECO:0000256" key="4">
    <source>
        <dbReference type="ARBA" id="ARBA00022917"/>
    </source>
</evidence>
<feature type="binding site" evidence="6">
    <location>
        <position position="157"/>
    </location>
    <ligand>
        <name>Fe cation</name>
        <dbReference type="ChEBI" id="CHEBI:24875"/>
    </ligand>
</feature>
<dbReference type="PIRSF" id="PIRSF004749">
    <property type="entry name" value="Pep_def"/>
    <property type="match status" value="1"/>
</dbReference>
<dbReference type="Proteomes" id="UP000310506">
    <property type="component" value="Unassembled WGS sequence"/>
</dbReference>
<evidence type="ECO:0000313" key="8">
    <source>
        <dbReference type="Proteomes" id="UP000310506"/>
    </source>
</evidence>
<comment type="function">
    <text evidence="6">Removes the formyl group from the N-terminal Met of newly synthesized proteins. Requires at least a dipeptide for an efficient rate of reaction. N-terminal L-methionine is a prerequisite for activity but the enzyme has broad specificity at other positions.</text>
</comment>
<feature type="active site" evidence="6">
    <location>
        <position position="158"/>
    </location>
</feature>
<dbReference type="FunFam" id="3.90.45.10:FF:000002">
    <property type="entry name" value="Peptide deformylase"/>
    <property type="match status" value="1"/>
</dbReference>
<dbReference type="GO" id="GO:0046872">
    <property type="term" value="F:metal ion binding"/>
    <property type="evidence" value="ECO:0007669"/>
    <property type="project" value="UniProtKB-KW"/>
</dbReference>
<dbReference type="Gene3D" id="3.90.45.10">
    <property type="entry name" value="Peptide deformylase"/>
    <property type="match status" value="1"/>
</dbReference>
<dbReference type="Pfam" id="PF01327">
    <property type="entry name" value="Pep_deformylase"/>
    <property type="match status" value="1"/>
</dbReference>
<dbReference type="EMBL" id="SDGV01000017">
    <property type="protein sequence ID" value="THB60815.1"/>
    <property type="molecule type" value="Genomic_DNA"/>
</dbReference>
<keyword evidence="2 6" id="KW-0479">Metal-binding</keyword>
<dbReference type="SUPFAM" id="SSF56420">
    <property type="entry name" value="Peptide deformylase"/>
    <property type="match status" value="1"/>
</dbReference>
<dbReference type="NCBIfam" id="TIGR00079">
    <property type="entry name" value="pept_deformyl"/>
    <property type="match status" value="1"/>
</dbReference>
<feature type="binding site" evidence="6">
    <location>
        <position position="114"/>
    </location>
    <ligand>
        <name>Fe cation</name>
        <dbReference type="ChEBI" id="CHEBI:24875"/>
    </ligand>
</feature>
<evidence type="ECO:0000256" key="6">
    <source>
        <dbReference type="HAMAP-Rule" id="MF_00163"/>
    </source>
</evidence>
<evidence type="ECO:0000256" key="5">
    <source>
        <dbReference type="ARBA" id="ARBA00023004"/>
    </source>
</evidence>
<protein>
    <recommendedName>
        <fullName evidence="6">Peptide deformylase</fullName>
        <shortName evidence="6">PDF</shortName>
        <ecNumber evidence="6">3.5.1.88</ecNumber>
    </recommendedName>
    <alternativeName>
        <fullName evidence="6">Polypeptide deformylase</fullName>
    </alternativeName>
</protein>
<evidence type="ECO:0000256" key="2">
    <source>
        <dbReference type="ARBA" id="ARBA00022723"/>
    </source>
</evidence>
<dbReference type="AlphaFoldDB" id="A0A4S3B7R5"/>
<dbReference type="PANTHER" id="PTHR10458:SF8">
    <property type="entry name" value="PEPTIDE DEFORMYLASE 2"/>
    <property type="match status" value="1"/>
</dbReference>
<comment type="caution">
    <text evidence="7">The sequence shown here is derived from an EMBL/GenBank/DDBJ whole genome shotgun (WGS) entry which is preliminary data.</text>
</comment>
<dbReference type="CDD" id="cd00487">
    <property type="entry name" value="Pep_deformylase"/>
    <property type="match status" value="1"/>
</dbReference>
<gene>
    <name evidence="6" type="primary">def</name>
    <name evidence="7" type="ORF">ESZ54_07550</name>
</gene>
<reference evidence="7 8" key="1">
    <citation type="submission" date="2019-01" db="EMBL/GenBank/DDBJ databases">
        <title>Vagococcus silagei sp. nov. isolated from brewer's grain.</title>
        <authorList>
            <person name="Guu J.-R."/>
        </authorList>
    </citation>
    <scope>NUCLEOTIDE SEQUENCE [LARGE SCALE GENOMIC DNA]</scope>
    <source>
        <strain evidence="7 8">2B-2</strain>
    </source>
</reference>
<keyword evidence="3 6" id="KW-0378">Hydrolase</keyword>
<comment type="catalytic activity">
    <reaction evidence="6">
        <text>N-terminal N-formyl-L-methionyl-[peptide] + H2O = N-terminal L-methionyl-[peptide] + formate</text>
        <dbReference type="Rhea" id="RHEA:24420"/>
        <dbReference type="Rhea" id="RHEA-COMP:10639"/>
        <dbReference type="Rhea" id="RHEA-COMP:10640"/>
        <dbReference type="ChEBI" id="CHEBI:15377"/>
        <dbReference type="ChEBI" id="CHEBI:15740"/>
        <dbReference type="ChEBI" id="CHEBI:49298"/>
        <dbReference type="ChEBI" id="CHEBI:64731"/>
        <dbReference type="EC" id="3.5.1.88"/>
    </reaction>
</comment>
<evidence type="ECO:0000256" key="3">
    <source>
        <dbReference type="ARBA" id="ARBA00022801"/>
    </source>
</evidence>
<evidence type="ECO:0000256" key="1">
    <source>
        <dbReference type="ARBA" id="ARBA00010759"/>
    </source>
</evidence>
<dbReference type="InterPro" id="IPR023635">
    <property type="entry name" value="Peptide_deformylase"/>
</dbReference>
<proteinExistence type="inferred from homology"/>
<dbReference type="PANTHER" id="PTHR10458">
    <property type="entry name" value="PEPTIDE DEFORMYLASE"/>
    <property type="match status" value="1"/>
</dbReference>
<accession>A0A4S3B7R5</accession>
<keyword evidence="5 6" id="KW-0408">Iron</keyword>
<dbReference type="PRINTS" id="PR01576">
    <property type="entry name" value="PDEFORMYLASE"/>
</dbReference>